<organism evidence="1 2">
    <name type="scientific">Pseudomonas amygdali pv. ulmi</name>
    <dbReference type="NCBI Taxonomy" id="251720"/>
    <lineage>
        <taxon>Bacteria</taxon>
        <taxon>Pseudomonadati</taxon>
        <taxon>Pseudomonadota</taxon>
        <taxon>Gammaproteobacteria</taxon>
        <taxon>Pseudomonadales</taxon>
        <taxon>Pseudomonadaceae</taxon>
        <taxon>Pseudomonas</taxon>
        <taxon>Pseudomonas amygdali</taxon>
    </lineage>
</organism>
<evidence type="ECO:0000313" key="2">
    <source>
        <dbReference type="Proteomes" id="UP000271097"/>
    </source>
</evidence>
<evidence type="ECO:0000313" key="1">
    <source>
        <dbReference type="EMBL" id="RMR20399.1"/>
    </source>
</evidence>
<gene>
    <name evidence="1" type="ORF">ALP90_200252</name>
</gene>
<accession>A0A3M4SZR8</accession>
<comment type="caution">
    <text evidence="1">The sequence shown here is derived from an EMBL/GenBank/DDBJ whole genome shotgun (WGS) entry which is preliminary data.</text>
</comment>
<proteinExistence type="predicted"/>
<dbReference type="RefSeq" id="WP_060407284.1">
    <property type="nucleotide sequence ID" value="NZ_RBRS01000145.1"/>
</dbReference>
<dbReference type="AlphaFoldDB" id="A0A3M4SZR8"/>
<name>A0A3M4SZR8_PSEA0</name>
<dbReference type="EMBL" id="RBRS01000145">
    <property type="protein sequence ID" value="RMR20399.1"/>
    <property type="molecule type" value="Genomic_DNA"/>
</dbReference>
<protein>
    <submittedName>
        <fullName evidence="1">Uncharacterized protein</fullName>
    </submittedName>
</protein>
<dbReference type="Proteomes" id="UP000271097">
    <property type="component" value="Unassembled WGS sequence"/>
</dbReference>
<sequence length="106" mass="12430">MKRIPLRSIDRDDIQHLQDEIDKLQTAQSVMLEANRALELGDELTLIRLGLDPTRIADLEQRHKAGKKGFPDYVIRNLSNTIQHLQEYRRAFSQHRLNKDEQADKQ</sequence>
<reference evidence="1 2" key="1">
    <citation type="submission" date="2018-08" db="EMBL/GenBank/DDBJ databases">
        <title>Recombination of ecologically and evolutionarily significant loci maintains genetic cohesion in the Pseudomonas syringae species complex.</title>
        <authorList>
            <person name="Dillon M."/>
            <person name="Thakur S."/>
            <person name="Almeida R.N.D."/>
            <person name="Weir B.S."/>
            <person name="Guttman D.S."/>
        </authorList>
    </citation>
    <scope>NUCLEOTIDE SEQUENCE [LARGE SCALE GENOMIC DNA]</scope>
    <source>
        <strain evidence="1 2">ICMP 5931</strain>
    </source>
</reference>